<evidence type="ECO:0000313" key="6">
    <source>
        <dbReference type="Proteomes" id="UP000298663"/>
    </source>
</evidence>
<reference evidence="5 6" key="2">
    <citation type="journal article" date="2019" name="G3 (Bethesda)">
        <title>Hybrid Assembly of the Genome of the Entomopathogenic Nematode Steinernema carpocapsae Identifies the X-Chromosome.</title>
        <authorList>
            <person name="Serra L."/>
            <person name="Macchietto M."/>
            <person name="Macias-Munoz A."/>
            <person name="McGill C.J."/>
            <person name="Rodriguez I.M."/>
            <person name="Rodriguez B."/>
            <person name="Murad R."/>
            <person name="Mortazavi A."/>
        </authorList>
    </citation>
    <scope>NUCLEOTIDE SEQUENCE [LARGE SCALE GENOMIC DNA]</scope>
    <source>
        <strain evidence="5 6">ALL</strain>
    </source>
</reference>
<comment type="caution">
    <text evidence="5">The sequence shown here is derived from an EMBL/GenBank/DDBJ whole genome shotgun (WGS) entry which is preliminary data.</text>
</comment>
<dbReference type="Gene3D" id="2.60.120.200">
    <property type="match status" value="1"/>
</dbReference>
<organism evidence="5 6">
    <name type="scientific">Steinernema carpocapsae</name>
    <name type="common">Entomopathogenic nematode</name>
    <dbReference type="NCBI Taxonomy" id="34508"/>
    <lineage>
        <taxon>Eukaryota</taxon>
        <taxon>Metazoa</taxon>
        <taxon>Ecdysozoa</taxon>
        <taxon>Nematoda</taxon>
        <taxon>Chromadorea</taxon>
        <taxon>Rhabditida</taxon>
        <taxon>Tylenchina</taxon>
        <taxon>Panagrolaimomorpha</taxon>
        <taxon>Strongyloidoidea</taxon>
        <taxon>Steinernematidae</taxon>
        <taxon>Steinernema</taxon>
    </lineage>
</organism>
<evidence type="ECO:0000313" key="5">
    <source>
        <dbReference type="EMBL" id="TKR60501.1"/>
    </source>
</evidence>
<dbReference type="CDD" id="cd00110">
    <property type="entry name" value="LamG"/>
    <property type="match status" value="1"/>
</dbReference>
<gene>
    <name evidence="5" type="ORF">L596_027741</name>
</gene>
<dbReference type="SUPFAM" id="SSF49899">
    <property type="entry name" value="Concanavalin A-like lectins/glucanases"/>
    <property type="match status" value="1"/>
</dbReference>
<dbReference type="OrthoDB" id="6275838at2759"/>
<sequence>MTKSETSPQEAGGWPGENSKPPGASAEKPFDDFNRRFPDQYGRLMPPEASSGMASFSGGPLWISAHPYRFLRKLLSLVLVLLFLPTCPLQAVILSGSPDSYARFPKWAHTFENELSFDFRTRQSNALLFYTDDGGINGNFYALTISDGRIQLDFRY</sequence>
<dbReference type="PROSITE" id="PS50025">
    <property type="entry name" value="LAM_G_DOMAIN"/>
    <property type="match status" value="1"/>
</dbReference>
<comment type="caution">
    <text evidence="1">Lacks conserved residue(s) required for the propagation of feature annotation.</text>
</comment>
<keyword evidence="3" id="KW-1133">Transmembrane helix</keyword>
<dbReference type="Pfam" id="PF02210">
    <property type="entry name" value="Laminin_G_2"/>
    <property type="match status" value="1"/>
</dbReference>
<reference evidence="5 6" key="1">
    <citation type="journal article" date="2015" name="Genome Biol.">
        <title>Comparative genomics of Steinernema reveals deeply conserved gene regulatory networks.</title>
        <authorList>
            <person name="Dillman A.R."/>
            <person name="Macchietto M."/>
            <person name="Porter C.F."/>
            <person name="Rogers A."/>
            <person name="Williams B."/>
            <person name="Antoshechkin I."/>
            <person name="Lee M.M."/>
            <person name="Goodwin Z."/>
            <person name="Lu X."/>
            <person name="Lewis E.E."/>
            <person name="Goodrich-Blair H."/>
            <person name="Stock S.P."/>
            <person name="Adams B.J."/>
            <person name="Sternberg P.W."/>
            <person name="Mortazavi A."/>
        </authorList>
    </citation>
    <scope>NUCLEOTIDE SEQUENCE [LARGE SCALE GENOMIC DNA]</scope>
    <source>
        <strain evidence="5 6">ALL</strain>
    </source>
</reference>
<dbReference type="InterPro" id="IPR013320">
    <property type="entry name" value="ConA-like_dom_sf"/>
</dbReference>
<dbReference type="EMBL" id="AZBU02000011">
    <property type="protein sequence ID" value="TKR60501.1"/>
    <property type="molecule type" value="Genomic_DNA"/>
</dbReference>
<protein>
    <recommendedName>
        <fullName evidence="4">Laminin G domain-containing protein</fullName>
    </recommendedName>
</protein>
<feature type="transmembrane region" description="Helical" evidence="3">
    <location>
        <begin position="74"/>
        <end position="94"/>
    </location>
</feature>
<feature type="domain" description="Laminin G" evidence="4">
    <location>
        <begin position="91"/>
        <end position="156"/>
    </location>
</feature>
<keyword evidence="6" id="KW-1185">Reference proteome</keyword>
<name>A0A4U5LWD3_STECR</name>
<dbReference type="Proteomes" id="UP000298663">
    <property type="component" value="Unassembled WGS sequence"/>
</dbReference>
<feature type="region of interest" description="Disordered" evidence="2">
    <location>
        <begin position="1"/>
        <end position="34"/>
    </location>
</feature>
<evidence type="ECO:0000256" key="2">
    <source>
        <dbReference type="SAM" id="MobiDB-lite"/>
    </source>
</evidence>
<dbReference type="STRING" id="34508.A0A4U5LWD3"/>
<evidence type="ECO:0000259" key="4">
    <source>
        <dbReference type="PROSITE" id="PS50025"/>
    </source>
</evidence>
<evidence type="ECO:0000256" key="1">
    <source>
        <dbReference type="PROSITE-ProRule" id="PRU00122"/>
    </source>
</evidence>
<proteinExistence type="predicted"/>
<keyword evidence="3" id="KW-0472">Membrane</keyword>
<evidence type="ECO:0000256" key="3">
    <source>
        <dbReference type="SAM" id="Phobius"/>
    </source>
</evidence>
<keyword evidence="3" id="KW-0812">Transmembrane</keyword>
<accession>A0A4U5LWD3</accession>
<dbReference type="InterPro" id="IPR001791">
    <property type="entry name" value="Laminin_G"/>
</dbReference>
<dbReference type="AlphaFoldDB" id="A0A4U5LWD3"/>